<evidence type="ECO:0000256" key="1">
    <source>
        <dbReference type="SAM" id="MobiDB-lite"/>
    </source>
</evidence>
<dbReference type="AlphaFoldDB" id="A0A9D1W0M2"/>
<gene>
    <name evidence="2" type="ORF">H9851_03780</name>
</gene>
<dbReference type="Proteomes" id="UP000886847">
    <property type="component" value="Unassembled WGS sequence"/>
</dbReference>
<reference evidence="2" key="2">
    <citation type="submission" date="2021-04" db="EMBL/GenBank/DDBJ databases">
        <authorList>
            <person name="Gilroy R."/>
        </authorList>
    </citation>
    <scope>NUCLEOTIDE SEQUENCE</scope>
    <source>
        <strain evidence="2">2189</strain>
    </source>
</reference>
<organism evidence="2 3">
    <name type="scientific">Candidatus Borkfalkia faecavium</name>
    <dbReference type="NCBI Taxonomy" id="2838508"/>
    <lineage>
        <taxon>Bacteria</taxon>
        <taxon>Bacillati</taxon>
        <taxon>Bacillota</taxon>
        <taxon>Clostridia</taxon>
        <taxon>Christensenellales</taxon>
        <taxon>Christensenellaceae</taxon>
        <taxon>Candidatus Borkfalkia</taxon>
    </lineage>
</organism>
<reference evidence="2" key="1">
    <citation type="journal article" date="2021" name="PeerJ">
        <title>Extensive microbial diversity within the chicken gut microbiome revealed by metagenomics and culture.</title>
        <authorList>
            <person name="Gilroy R."/>
            <person name="Ravi A."/>
            <person name="Getino M."/>
            <person name="Pursley I."/>
            <person name="Horton D.L."/>
            <person name="Alikhan N.F."/>
            <person name="Baker D."/>
            <person name="Gharbi K."/>
            <person name="Hall N."/>
            <person name="Watson M."/>
            <person name="Adriaenssens E.M."/>
            <person name="Foster-Nyarko E."/>
            <person name="Jarju S."/>
            <person name="Secka A."/>
            <person name="Antonio M."/>
            <person name="Oren A."/>
            <person name="Chaudhuri R.R."/>
            <person name="La Ragione R."/>
            <person name="Hildebrand F."/>
            <person name="Pallen M.J."/>
        </authorList>
    </citation>
    <scope>NUCLEOTIDE SEQUENCE</scope>
    <source>
        <strain evidence="2">2189</strain>
    </source>
</reference>
<feature type="region of interest" description="Disordered" evidence="1">
    <location>
        <begin position="40"/>
        <end position="67"/>
    </location>
</feature>
<feature type="compositionally biased region" description="Acidic residues" evidence="1">
    <location>
        <begin position="48"/>
        <end position="67"/>
    </location>
</feature>
<proteinExistence type="predicted"/>
<evidence type="ECO:0000313" key="3">
    <source>
        <dbReference type="Proteomes" id="UP000886847"/>
    </source>
</evidence>
<sequence length="67" mass="7922">MADDFWKDIGDMYDPFGTFDRDGDGHDRGEAWEAIDFEDAVSRRREQEEDDLAEFYGDEDEGEDEEY</sequence>
<comment type="caution">
    <text evidence="2">The sequence shown here is derived from an EMBL/GenBank/DDBJ whole genome shotgun (WGS) entry which is preliminary data.</text>
</comment>
<dbReference type="EMBL" id="DXEW01000020">
    <property type="protein sequence ID" value="HIX50384.1"/>
    <property type="molecule type" value="Genomic_DNA"/>
</dbReference>
<name>A0A9D1W0M2_9FIRM</name>
<protein>
    <submittedName>
        <fullName evidence="2">Uncharacterized protein</fullName>
    </submittedName>
</protein>
<accession>A0A9D1W0M2</accession>
<evidence type="ECO:0000313" key="2">
    <source>
        <dbReference type="EMBL" id="HIX50384.1"/>
    </source>
</evidence>